<dbReference type="PANTHER" id="PTHR37326">
    <property type="entry name" value="BLL3975 PROTEIN"/>
    <property type="match status" value="1"/>
</dbReference>
<evidence type="ECO:0000259" key="5">
    <source>
        <dbReference type="Pfam" id="PF24827"/>
    </source>
</evidence>
<evidence type="ECO:0000256" key="1">
    <source>
        <dbReference type="ARBA" id="ARBA00001947"/>
    </source>
</evidence>
<evidence type="ECO:0000313" key="6">
    <source>
        <dbReference type="EMBL" id="GLS12998.1"/>
    </source>
</evidence>
<dbReference type="Proteomes" id="UP001156903">
    <property type="component" value="Unassembled WGS sequence"/>
</dbReference>
<evidence type="ECO:0000256" key="4">
    <source>
        <dbReference type="ARBA" id="ARBA00022833"/>
    </source>
</evidence>
<dbReference type="Pfam" id="PF24827">
    <property type="entry name" value="AstE_AspA_cat"/>
    <property type="match status" value="1"/>
</dbReference>
<dbReference type="InterPro" id="IPR055438">
    <property type="entry name" value="AstE_AspA_cat"/>
</dbReference>
<proteinExistence type="predicted"/>
<evidence type="ECO:0000256" key="3">
    <source>
        <dbReference type="ARBA" id="ARBA00022801"/>
    </source>
</evidence>
<evidence type="ECO:0000256" key="2">
    <source>
        <dbReference type="ARBA" id="ARBA00022723"/>
    </source>
</evidence>
<keyword evidence="7" id="KW-1185">Reference proteome</keyword>
<gene>
    <name evidence="6" type="ORF">GCM10007935_04260</name>
</gene>
<comment type="caution">
    <text evidence="6">The sequence shown here is derived from an EMBL/GenBank/DDBJ whole genome shotgun (WGS) entry which is preliminary data.</text>
</comment>
<sequence>MQRTEHPLLSPSLGVQKTLVSFGYGPEGASPKVYIQASLHAEELPGMLVAHHLRALLDQAEADGRLQGRVVLVPAANPIGLAQRLDHHAQGRFEFESSENFNRGYPDLAEAVWPAIQDRLGADASANVRAVREAVGHWLNAWQAPTELQSLRRQLLLLSHDADVVLDLHCDAEAVMHLYSEAACWPPLAPLAAWLGCQAVLLARESGGGPFDERLSGLWWRLAERLAEAPNPAPLPQGCASATVELRGEAEVRHDLAAQDALAIAHYLTHLGVLRAPTGQTRAEPPPLPCEPTPLAGSQTLRAPLPGLLVPTVRPGTRVSIGDVVAEVIDPTAPGASRVHPVKAGVDGVLYAAVKDRYVVAGGEIGKIAGATPFRTGDLLGF</sequence>
<keyword evidence="3" id="KW-0378">Hydrolase</keyword>
<comment type="cofactor">
    <cofactor evidence="1">
        <name>Zn(2+)</name>
        <dbReference type="ChEBI" id="CHEBI:29105"/>
    </cofactor>
</comment>
<organism evidence="6 7">
    <name type="scientific">Hydrogenophaga electricum</name>
    <dbReference type="NCBI Taxonomy" id="1230953"/>
    <lineage>
        <taxon>Bacteria</taxon>
        <taxon>Pseudomonadati</taxon>
        <taxon>Pseudomonadota</taxon>
        <taxon>Betaproteobacteria</taxon>
        <taxon>Burkholderiales</taxon>
        <taxon>Comamonadaceae</taxon>
        <taxon>Hydrogenophaga</taxon>
    </lineage>
</organism>
<dbReference type="EMBL" id="BSPB01000002">
    <property type="protein sequence ID" value="GLS12998.1"/>
    <property type="molecule type" value="Genomic_DNA"/>
</dbReference>
<protein>
    <submittedName>
        <fullName evidence="6">Succinylglutamate desuccinylase/aspartoacylase</fullName>
    </submittedName>
</protein>
<reference evidence="7" key="1">
    <citation type="journal article" date="2019" name="Int. J. Syst. Evol. Microbiol.">
        <title>The Global Catalogue of Microorganisms (GCM) 10K type strain sequencing project: providing services to taxonomists for standard genome sequencing and annotation.</title>
        <authorList>
            <consortium name="The Broad Institute Genomics Platform"/>
            <consortium name="The Broad Institute Genome Sequencing Center for Infectious Disease"/>
            <person name="Wu L."/>
            <person name="Ma J."/>
        </authorList>
    </citation>
    <scope>NUCLEOTIDE SEQUENCE [LARGE SCALE GENOMIC DNA]</scope>
    <source>
        <strain evidence="7">NBRC 109341</strain>
    </source>
</reference>
<dbReference type="CDD" id="cd06250">
    <property type="entry name" value="M14_PaAOTO_like"/>
    <property type="match status" value="1"/>
</dbReference>
<feature type="domain" description="Succinylglutamate desuccinylase/Aspartoacylase catalytic" evidence="5">
    <location>
        <begin position="30"/>
        <end position="270"/>
    </location>
</feature>
<dbReference type="PANTHER" id="PTHR37326:SF1">
    <property type="entry name" value="BLL3975 PROTEIN"/>
    <property type="match status" value="1"/>
</dbReference>
<keyword evidence="2" id="KW-0479">Metal-binding</keyword>
<keyword evidence="4" id="KW-0862">Zinc</keyword>
<dbReference type="SUPFAM" id="SSF53187">
    <property type="entry name" value="Zn-dependent exopeptidases"/>
    <property type="match status" value="1"/>
</dbReference>
<accession>A0ABQ6C078</accession>
<dbReference type="Gene3D" id="3.40.630.10">
    <property type="entry name" value="Zn peptidases"/>
    <property type="match status" value="1"/>
</dbReference>
<evidence type="ECO:0000313" key="7">
    <source>
        <dbReference type="Proteomes" id="UP001156903"/>
    </source>
</evidence>
<dbReference type="RefSeq" id="WP_284306469.1">
    <property type="nucleotide sequence ID" value="NZ_BSPB01000002.1"/>
</dbReference>
<dbReference type="InterPro" id="IPR053138">
    <property type="entry name" value="N-alpha-Ac-DABA_deacetylase"/>
</dbReference>
<name>A0ABQ6C078_9BURK</name>